<keyword evidence="5" id="KW-0131">Cell cycle</keyword>
<dbReference type="InterPro" id="IPR007195">
    <property type="entry name" value="TolB_N"/>
</dbReference>
<protein>
    <recommendedName>
        <fullName evidence="5">Tol-Pal system protein TolB</fullName>
    </recommendedName>
</protein>
<accession>A0A1I7MXL1</accession>
<evidence type="ECO:0000256" key="1">
    <source>
        <dbReference type="ARBA" id="ARBA00004418"/>
    </source>
</evidence>
<dbReference type="InterPro" id="IPR011659">
    <property type="entry name" value="WD40"/>
</dbReference>
<dbReference type="InterPro" id="IPR011042">
    <property type="entry name" value="6-blade_b-propeller_TolB-like"/>
</dbReference>
<dbReference type="Pfam" id="PF04052">
    <property type="entry name" value="TolB_N"/>
    <property type="match status" value="1"/>
</dbReference>
<keyword evidence="5" id="KW-0132">Cell division</keyword>
<evidence type="ECO:0000256" key="3">
    <source>
        <dbReference type="ARBA" id="ARBA00022729"/>
    </source>
</evidence>
<dbReference type="Gene3D" id="2.120.10.30">
    <property type="entry name" value="TolB, C-terminal domain"/>
    <property type="match status" value="1"/>
</dbReference>
<organism evidence="7 8">
    <name type="scientific">Devosia crocina</name>
    <dbReference type="NCBI Taxonomy" id="429728"/>
    <lineage>
        <taxon>Bacteria</taxon>
        <taxon>Pseudomonadati</taxon>
        <taxon>Pseudomonadota</taxon>
        <taxon>Alphaproteobacteria</taxon>
        <taxon>Hyphomicrobiales</taxon>
        <taxon>Devosiaceae</taxon>
        <taxon>Devosia</taxon>
    </lineage>
</organism>
<dbReference type="EMBL" id="FPCK01000001">
    <property type="protein sequence ID" value="SFV27095.1"/>
    <property type="molecule type" value="Genomic_DNA"/>
</dbReference>
<dbReference type="Proteomes" id="UP000199074">
    <property type="component" value="Unassembled WGS sequence"/>
</dbReference>
<evidence type="ECO:0000259" key="6">
    <source>
        <dbReference type="Pfam" id="PF04052"/>
    </source>
</evidence>
<dbReference type="SUPFAM" id="SSF52964">
    <property type="entry name" value="TolB, N-terminal domain"/>
    <property type="match status" value="1"/>
</dbReference>
<reference evidence="7 8" key="1">
    <citation type="submission" date="2016-10" db="EMBL/GenBank/DDBJ databases">
        <authorList>
            <person name="de Groot N.N."/>
        </authorList>
    </citation>
    <scope>NUCLEOTIDE SEQUENCE [LARGE SCALE GENOMIC DNA]</scope>
    <source>
        <strain evidence="7 8">IPL20</strain>
    </source>
</reference>
<keyword evidence="3 5" id="KW-0732">Signal</keyword>
<dbReference type="PANTHER" id="PTHR36842">
    <property type="entry name" value="PROTEIN TOLB HOMOLOG"/>
    <property type="match status" value="1"/>
</dbReference>
<dbReference type="PROSITE" id="PS51318">
    <property type="entry name" value="TAT"/>
    <property type="match status" value="1"/>
</dbReference>
<evidence type="ECO:0000256" key="4">
    <source>
        <dbReference type="ARBA" id="ARBA00022764"/>
    </source>
</evidence>
<evidence type="ECO:0000256" key="5">
    <source>
        <dbReference type="HAMAP-Rule" id="MF_00671"/>
    </source>
</evidence>
<dbReference type="HAMAP" id="MF_00671">
    <property type="entry name" value="TolB"/>
    <property type="match status" value="1"/>
</dbReference>
<evidence type="ECO:0000313" key="7">
    <source>
        <dbReference type="EMBL" id="SFV27095.1"/>
    </source>
</evidence>
<dbReference type="InterPro" id="IPR014167">
    <property type="entry name" value="Tol-Pal_TolB"/>
</dbReference>
<dbReference type="PANTHER" id="PTHR36842:SF1">
    <property type="entry name" value="PROTEIN TOLB"/>
    <property type="match status" value="1"/>
</dbReference>
<dbReference type="SUPFAM" id="SSF69304">
    <property type="entry name" value="Tricorn protease N-terminal domain"/>
    <property type="match status" value="1"/>
</dbReference>
<dbReference type="Pfam" id="PF07676">
    <property type="entry name" value="PD40"/>
    <property type="match status" value="4"/>
</dbReference>
<dbReference type="GO" id="GO:0042597">
    <property type="term" value="C:periplasmic space"/>
    <property type="evidence" value="ECO:0007669"/>
    <property type="project" value="UniProtKB-SubCell"/>
</dbReference>
<comment type="subunit">
    <text evidence="5">The Tol-Pal system is composed of five core proteins: the inner membrane proteins TolA, TolQ and TolR, the periplasmic protein TolB and the outer membrane protein Pal. They form a network linking the inner and outer membranes and the peptidoglycan layer.</text>
</comment>
<dbReference type="InterPro" id="IPR006311">
    <property type="entry name" value="TAT_signal"/>
</dbReference>
<dbReference type="AlphaFoldDB" id="A0A1I7MXL1"/>
<feature type="domain" description="TolB N-terminal" evidence="6">
    <location>
        <begin position="53"/>
        <end position="154"/>
    </location>
</feature>
<evidence type="ECO:0000313" key="8">
    <source>
        <dbReference type="Proteomes" id="UP000199074"/>
    </source>
</evidence>
<dbReference type="Gene3D" id="3.40.50.10070">
    <property type="entry name" value="TolB, N-terminal domain"/>
    <property type="match status" value="1"/>
</dbReference>
<dbReference type="GO" id="GO:0017038">
    <property type="term" value="P:protein import"/>
    <property type="evidence" value="ECO:0007669"/>
    <property type="project" value="InterPro"/>
</dbReference>
<comment type="subcellular location">
    <subcellularLocation>
        <location evidence="1 5">Periplasm</location>
    </subcellularLocation>
</comment>
<dbReference type="GO" id="GO:0051301">
    <property type="term" value="P:cell division"/>
    <property type="evidence" value="ECO:0007669"/>
    <property type="project" value="UniProtKB-UniRule"/>
</dbReference>
<comment type="similarity">
    <text evidence="2 5">Belongs to the TolB family.</text>
</comment>
<gene>
    <name evidence="5" type="primary">tolB</name>
    <name evidence="7" type="ORF">SAMN05216456_0196</name>
</gene>
<sequence>MTLNLPSCWPKTGQTAKLETTKTMTLLTRRSALKLGLAGGALLATSPMAMAQLRIVVEGANFQPLPIAIPDFASSDPTFGREIAEIVRNNLRRSGLFLPLDPASLPIQVGDVNGTPDFNQWRTVNVDALVMGSVERGGQISSSVRVWDTQQASQVVGRSYNTDPNSARRIGHIVSDAIYEQLAGGTGYFDTRVIYVAESGPKANRTRRLAIMDQDGANMQYLTDGSSMALTPRFAPNGDLVTYMNFAEGNPQVYLLQLSSGRQQRLANVGAMTFAPRFSPDGGTVAFSVEQSGATNIYSVSTGGGQPMQLTSGSAIDTGPSYSPDGSRIVFESDRGGSPQIYLMGSSGGNPQRISFGQGSYSTPVWSPKGDLIAFTRQSGGQFHIGIMNPDGSGERLLYSSYHAEGPTWAPNGRVIMFFQDPGGNDGPRLMSVDIWGRNPLTVSTESYASDPSWSALRS</sequence>
<keyword evidence="4 5" id="KW-0574">Periplasm</keyword>
<keyword evidence="8" id="KW-1185">Reference proteome</keyword>
<name>A0A1I7MXL1_9HYPH</name>
<evidence type="ECO:0000256" key="2">
    <source>
        <dbReference type="ARBA" id="ARBA00009820"/>
    </source>
</evidence>
<proteinExistence type="inferred from homology"/>
<dbReference type="NCBIfam" id="TIGR02800">
    <property type="entry name" value="propeller_TolB"/>
    <property type="match status" value="1"/>
</dbReference>
<comment type="function">
    <text evidence="5">Part of the Tol-Pal system, which plays a role in outer membrane invagination during cell division and is important for maintaining outer membrane integrity.</text>
</comment>
<dbReference type="STRING" id="429728.SAMN05216456_0196"/>